<dbReference type="Proteomes" id="UP000092444">
    <property type="component" value="Unassembled WGS sequence"/>
</dbReference>
<evidence type="ECO:0000256" key="1">
    <source>
        <dbReference type="SAM" id="MobiDB-lite"/>
    </source>
</evidence>
<dbReference type="AlphaFoldDB" id="A0A1B0FI63"/>
<sequence length="84" mass="9302">MSKKTPGFFSRYLVTIVMVPAIVGLHIGWSLMQKNRSLVREDEEIELPVITFTKYIWGKLSDSAGTSPLPQTQPNAKTAVVGKP</sequence>
<organism evidence="3 4">
    <name type="scientific">Glossina morsitans morsitans</name>
    <name type="common">Savannah tsetse fly</name>
    <dbReference type="NCBI Taxonomy" id="37546"/>
    <lineage>
        <taxon>Eukaryota</taxon>
        <taxon>Metazoa</taxon>
        <taxon>Ecdysozoa</taxon>
        <taxon>Arthropoda</taxon>
        <taxon>Hexapoda</taxon>
        <taxon>Insecta</taxon>
        <taxon>Pterygota</taxon>
        <taxon>Neoptera</taxon>
        <taxon>Endopterygota</taxon>
        <taxon>Diptera</taxon>
        <taxon>Brachycera</taxon>
        <taxon>Muscomorpha</taxon>
        <taxon>Hippoboscoidea</taxon>
        <taxon>Glossinidae</taxon>
        <taxon>Glossina</taxon>
    </lineage>
</organism>
<evidence type="ECO:0000313" key="4">
    <source>
        <dbReference type="Proteomes" id="UP000092444"/>
    </source>
</evidence>
<evidence type="ECO:0000256" key="2">
    <source>
        <dbReference type="SAM" id="Phobius"/>
    </source>
</evidence>
<name>A0A1B0FI63_GLOMM</name>
<accession>A0A1B0FI63</accession>
<keyword evidence="2" id="KW-0812">Transmembrane</keyword>
<dbReference type="EMBL" id="CCAG010019168">
    <property type="status" value="NOT_ANNOTATED_CDS"/>
    <property type="molecule type" value="Genomic_DNA"/>
</dbReference>
<reference evidence="3" key="1">
    <citation type="submission" date="2020-05" db="UniProtKB">
        <authorList>
            <consortium name="EnsemblMetazoa"/>
        </authorList>
    </citation>
    <scope>IDENTIFICATION</scope>
    <source>
        <strain evidence="3">Yale</strain>
    </source>
</reference>
<feature type="region of interest" description="Disordered" evidence="1">
    <location>
        <begin position="64"/>
        <end position="84"/>
    </location>
</feature>
<keyword evidence="4" id="KW-1185">Reference proteome</keyword>
<feature type="compositionally biased region" description="Polar residues" evidence="1">
    <location>
        <begin position="64"/>
        <end position="76"/>
    </location>
</feature>
<dbReference type="VEuPathDB" id="VectorBase:GMOY003519"/>
<keyword evidence="2" id="KW-1133">Transmembrane helix</keyword>
<dbReference type="PhylomeDB" id="A0A1B0FI63"/>
<evidence type="ECO:0000313" key="3">
    <source>
        <dbReference type="EnsemblMetazoa" id="GMOY003519-PA"/>
    </source>
</evidence>
<keyword evidence="2" id="KW-0472">Membrane</keyword>
<feature type="transmembrane region" description="Helical" evidence="2">
    <location>
        <begin position="12"/>
        <end position="32"/>
    </location>
</feature>
<dbReference type="EnsemblMetazoa" id="GMOY003519-RA">
    <property type="protein sequence ID" value="GMOY003519-PA"/>
    <property type="gene ID" value="GMOY003519"/>
</dbReference>
<protein>
    <submittedName>
        <fullName evidence="3">Uncharacterized protein</fullName>
    </submittedName>
</protein>
<proteinExistence type="predicted"/>